<comment type="caution">
    <text evidence="8">The sequence shown here is derived from an EMBL/GenBank/DDBJ whole genome shotgun (WGS) entry which is preliminary data.</text>
</comment>
<dbReference type="EMBL" id="MDKC01000036">
    <property type="protein sequence ID" value="ODG90078.1"/>
    <property type="molecule type" value="Genomic_DNA"/>
</dbReference>
<dbReference type="PANTHER" id="PTHR37316:SF2">
    <property type="entry name" value="TEICHOIC ACID RIBITOL-PHOSPHATE POLYMERASE TARK"/>
    <property type="match status" value="1"/>
</dbReference>
<evidence type="ECO:0000313" key="8">
    <source>
        <dbReference type="EMBL" id="ODG90078.1"/>
    </source>
</evidence>
<evidence type="ECO:0000256" key="5">
    <source>
        <dbReference type="ARBA" id="ARBA00022944"/>
    </source>
</evidence>
<dbReference type="Proteomes" id="UP000094580">
    <property type="component" value="Unassembled WGS sequence"/>
</dbReference>
<dbReference type="InterPro" id="IPR043148">
    <property type="entry name" value="TagF_C"/>
</dbReference>
<dbReference type="CDD" id="cd00761">
    <property type="entry name" value="Glyco_tranf_GTA_type"/>
    <property type="match status" value="1"/>
</dbReference>
<evidence type="ECO:0000256" key="6">
    <source>
        <dbReference type="ARBA" id="ARBA00023136"/>
    </source>
</evidence>
<evidence type="ECO:0000256" key="4">
    <source>
        <dbReference type="ARBA" id="ARBA00022679"/>
    </source>
</evidence>
<feature type="domain" description="Glycosyltransferase 2-like" evidence="7">
    <location>
        <begin position="17"/>
        <end position="145"/>
    </location>
</feature>
<dbReference type="InterPro" id="IPR043149">
    <property type="entry name" value="TagF_N"/>
</dbReference>
<keyword evidence="6" id="KW-0472">Membrane</keyword>
<dbReference type="InterPro" id="IPR007554">
    <property type="entry name" value="Glycerophosphate_synth"/>
</dbReference>
<sequence>MNFEVVRPSKIDQPKVSIIIPVYNVENYIKETIESLAKQTLSPIEIILVDDGSTDQTPNIINDLLNLYPNILYAIQKNAGPGVARNNGLTLAKGEYISFVDSDDLLPEDALETMYLAAKTEDAEVVTGASLSFNSTRSWYIASHVNNGVYTPGTKSLVANKGLLYSLGPCNKMFKATLIKDMSFPTDIRVTEDHPFIIEAYLKANKIFTVDKVIYHYRNREEESNLSLSQVVRVDSVKVLRDILKSLSYSNQLWNNLIPNELERLDVMGVYYHRIVTADLWPAIMSAVRSKDASIQEEAFQLIYDWLKTIDFKLYNKVPALTRITSYELVPHYSLLSQKAKELHLNWLKEWVKLSNPGTMHTLKNSNRKFDTQLCLKALQKNSIKPIQSHISKRDRRKRINKVKSRLKSAFARRVVFKFASLLPADNTIVFASNKSKGLDDSYPFIYEQIRTKRPQYKVVDDFFKKREFADLCKTYYQFGRAKYIILNDYHRQIYKMNFRKETEVIQMWHACGAFKKFGHSAVGFADSNPKQFETNAHKPYTKVVVSTNEVVPHYAEAFDIDQKNVLPLGLPRTDLFFDDETKEYVRRKFLNRFSKLKDKKIITYAPTFRGNPRDRKTFHLELDLAAMQEKLGEDYVLVLKLHPAVTNNVKIPESARDFVLNLGNENINEVLLMTDILISDYSSLLFEYTLLERPVIFFAYDYENYMKERSFFYDYHDFVPGPITSTTNEIIDLIQKDQFDLNKVKEFNQRFNEIADGRASERFVETLIK</sequence>
<name>A0ABX2ZSN8_9BACI</name>
<dbReference type="Gene3D" id="3.40.50.12580">
    <property type="match status" value="1"/>
</dbReference>
<evidence type="ECO:0000256" key="3">
    <source>
        <dbReference type="ARBA" id="ARBA00022475"/>
    </source>
</evidence>
<dbReference type="RefSeq" id="WP_069035407.1">
    <property type="nucleotide sequence ID" value="NZ_MDKC01000036.1"/>
</dbReference>
<keyword evidence="5" id="KW-0777">Teichoic acid biosynthesis</keyword>
<dbReference type="InterPro" id="IPR051612">
    <property type="entry name" value="Teichoic_Acid_Biosynth"/>
</dbReference>
<dbReference type="Pfam" id="PF04464">
    <property type="entry name" value="Glyphos_transf"/>
    <property type="match status" value="1"/>
</dbReference>
<protein>
    <recommendedName>
        <fullName evidence="7">Glycosyltransferase 2-like domain-containing protein</fullName>
    </recommendedName>
</protein>
<dbReference type="Gene3D" id="3.90.550.10">
    <property type="entry name" value="Spore Coat Polysaccharide Biosynthesis Protein SpsA, Chain A"/>
    <property type="match status" value="1"/>
</dbReference>
<evidence type="ECO:0000256" key="2">
    <source>
        <dbReference type="ARBA" id="ARBA00010488"/>
    </source>
</evidence>
<evidence type="ECO:0000313" key="9">
    <source>
        <dbReference type="Proteomes" id="UP000094580"/>
    </source>
</evidence>
<keyword evidence="3" id="KW-1003">Cell membrane</keyword>
<dbReference type="Pfam" id="PF00535">
    <property type="entry name" value="Glycos_transf_2"/>
    <property type="match status" value="1"/>
</dbReference>
<dbReference type="InterPro" id="IPR001173">
    <property type="entry name" value="Glyco_trans_2-like"/>
</dbReference>
<gene>
    <name evidence="8" type="ORF">BED47_14545</name>
</gene>
<accession>A0ABX2ZSN8</accession>
<proteinExistence type="inferred from homology"/>
<keyword evidence="9" id="KW-1185">Reference proteome</keyword>
<reference evidence="8 9" key="1">
    <citation type="submission" date="2016-07" db="EMBL/GenBank/DDBJ databases">
        <authorList>
            <person name="Townsley L."/>
            <person name="Shank E.A."/>
        </authorList>
    </citation>
    <scope>NUCLEOTIDE SEQUENCE [LARGE SCALE GENOMIC DNA]</scope>
    <source>
        <strain evidence="8 9">CH01</strain>
    </source>
</reference>
<organism evidence="8 9">
    <name type="scientific">Gottfriedia luciferensis</name>
    <dbReference type="NCBI Taxonomy" id="178774"/>
    <lineage>
        <taxon>Bacteria</taxon>
        <taxon>Bacillati</taxon>
        <taxon>Bacillota</taxon>
        <taxon>Bacilli</taxon>
        <taxon>Bacillales</taxon>
        <taxon>Bacillaceae</taxon>
        <taxon>Gottfriedia</taxon>
    </lineage>
</organism>
<comment type="similarity">
    <text evidence="2">Belongs to the CDP-glycerol glycerophosphotransferase family.</text>
</comment>
<dbReference type="SUPFAM" id="SSF53756">
    <property type="entry name" value="UDP-Glycosyltransferase/glycogen phosphorylase"/>
    <property type="match status" value="1"/>
</dbReference>
<comment type="subcellular location">
    <subcellularLocation>
        <location evidence="1">Cell membrane</location>
        <topology evidence="1">Peripheral membrane protein</topology>
    </subcellularLocation>
</comment>
<evidence type="ECO:0000256" key="1">
    <source>
        <dbReference type="ARBA" id="ARBA00004202"/>
    </source>
</evidence>
<dbReference type="Gene3D" id="3.40.50.11820">
    <property type="match status" value="1"/>
</dbReference>
<keyword evidence="4" id="KW-0808">Transferase</keyword>
<dbReference type="InterPro" id="IPR029044">
    <property type="entry name" value="Nucleotide-diphossugar_trans"/>
</dbReference>
<dbReference type="PANTHER" id="PTHR37316">
    <property type="entry name" value="TEICHOIC ACID GLYCEROL-PHOSPHATE PRIMASE"/>
    <property type="match status" value="1"/>
</dbReference>
<evidence type="ECO:0000259" key="7">
    <source>
        <dbReference type="Pfam" id="PF00535"/>
    </source>
</evidence>
<dbReference type="SUPFAM" id="SSF53448">
    <property type="entry name" value="Nucleotide-diphospho-sugar transferases"/>
    <property type="match status" value="1"/>
</dbReference>